<feature type="active site" evidence="9">
    <location>
        <position position="12"/>
    </location>
</feature>
<dbReference type="GO" id="GO:0016114">
    <property type="term" value="P:terpenoid biosynthetic process"/>
    <property type="evidence" value="ECO:0007669"/>
    <property type="project" value="InterPro"/>
</dbReference>
<evidence type="ECO:0000256" key="1">
    <source>
        <dbReference type="ARBA" id="ARBA00009684"/>
    </source>
</evidence>
<dbReference type="Gene3D" id="3.30.230.10">
    <property type="match status" value="1"/>
</dbReference>
<evidence type="ECO:0000256" key="9">
    <source>
        <dbReference type="HAMAP-Rule" id="MF_00061"/>
    </source>
</evidence>
<dbReference type="EC" id="2.7.1.148" evidence="2 9"/>
<feature type="binding site" evidence="9">
    <location>
        <begin position="112"/>
        <end position="122"/>
    </location>
    <ligand>
        <name>ATP</name>
        <dbReference type="ChEBI" id="CHEBI:30616"/>
    </ligand>
</feature>
<dbReference type="HAMAP" id="MF_00061">
    <property type="entry name" value="IspE"/>
    <property type="match status" value="1"/>
</dbReference>
<dbReference type="GO" id="GO:0050515">
    <property type="term" value="F:4-(cytidine 5'-diphospho)-2-C-methyl-D-erythritol kinase activity"/>
    <property type="evidence" value="ECO:0007669"/>
    <property type="project" value="UniProtKB-UniRule"/>
</dbReference>
<dbReference type="SUPFAM" id="SSF54211">
    <property type="entry name" value="Ribosomal protein S5 domain 2-like"/>
    <property type="match status" value="1"/>
</dbReference>
<gene>
    <name evidence="9" type="primary">ispE</name>
    <name evidence="12" type="ORF">HNQ40_003337</name>
</gene>
<dbReference type="PANTHER" id="PTHR43527:SF2">
    <property type="entry name" value="4-DIPHOSPHOCYTIDYL-2-C-METHYL-D-ERYTHRITOL KINASE, CHLOROPLASTIC"/>
    <property type="match status" value="1"/>
</dbReference>
<dbReference type="InterPro" id="IPR006204">
    <property type="entry name" value="GHMP_kinase_N_dom"/>
</dbReference>
<keyword evidence="7 9" id="KW-0067">ATP-binding</keyword>
<feature type="domain" description="GHMP kinase N-terminal" evidence="10">
    <location>
        <begin position="86"/>
        <end position="156"/>
    </location>
</feature>
<feature type="domain" description="GHMP kinase C-terminal" evidence="11">
    <location>
        <begin position="237"/>
        <end position="296"/>
    </location>
</feature>
<dbReference type="EMBL" id="JACHGY010000001">
    <property type="protein sequence ID" value="MBB6431531.1"/>
    <property type="molecule type" value="Genomic_DNA"/>
</dbReference>
<keyword evidence="13" id="KW-1185">Reference proteome</keyword>
<dbReference type="PANTHER" id="PTHR43527">
    <property type="entry name" value="4-DIPHOSPHOCYTIDYL-2-C-METHYL-D-ERYTHRITOL KINASE, CHLOROPLASTIC"/>
    <property type="match status" value="1"/>
</dbReference>
<proteinExistence type="inferred from homology"/>
<evidence type="ECO:0000313" key="12">
    <source>
        <dbReference type="EMBL" id="MBB6431531.1"/>
    </source>
</evidence>
<dbReference type="SUPFAM" id="SSF55060">
    <property type="entry name" value="GHMP Kinase, C-terminal domain"/>
    <property type="match status" value="1"/>
</dbReference>
<name>A0A7X0H961_9BACT</name>
<comment type="catalytic activity">
    <reaction evidence="9">
        <text>4-CDP-2-C-methyl-D-erythritol + ATP = 4-CDP-2-C-methyl-D-erythritol 2-phosphate + ADP + H(+)</text>
        <dbReference type="Rhea" id="RHEA:18437"/>
        <dbReference type="ChEBI" id="CHEBI:15378"/>
        <dbReference type="ChEBI" id="CHEBI:30616"/>
        <dbReference type="ChEBI" id="CHEBI:57823"/>
        <dbReference type="ChEBI" id="CHEBI:57919"/>
        <dbReference type="ChEBI" id="CHEBI:456216"/>
        <dbReference type="EC" id="2.7.1.148"/>
    </reaction>
</comment>
<keyword evidence="6 9" id="KW-0418">Kinase</keyword>
<dbReference type="GO" id="GO:0019288">
    <property type="term" value="P:isopentenyl diphosphate biosynthetic process, methylerythritol 4-phosphate pathway"/>
    <property type="evidence" value="ECO:0007669"/>
    <property type="project" value="UniProtKB-UniRule"/>
</dbReference>
<dbReference type="PIRSF" id="PIRSF010376">
    <property type="entry name" value="IspE"/>
    <property type="match status" value="1"/>
</dbReference>
<dbReference type="InterPro" id="IPR014721">
    <property type="entry name" value="Ribsml_uS5_D2-typ_fold_subgr"/>
</dbReference>
<comment type="function">
    <text evidence="9">Catalyzes the phosphorylation of the position 2 hydroxy group of 4-diphosphocytidyl-2C-methyl-D-erythritol.</text>
</comment>
<keyword evidence="4 9" id="KW-0808">Transferase</keyword>
<evidence type="ECO:0000256" key="8">
    <source>
        <dbReference type="ARBA" id="ARBA00032554"/>
    </source>
</evidence>
<dbReference type="InterPro" id="IPR004424">
    <property type="entry name" value="IspE"/>
</dbReference>
<reference evidence="12 13" key="1">
    <citation type="submission" date="2020-08" db="EMBL/GenBank/DDBJ databases">
        <title>Genomic Encyclopedia of Type Strains, Phase IV (KMG-IV): sequencing the most valuable type-strain genomes for metagenomic binning, comparative biology and taxonomic classification.</title>
        <authorList>
            <person name="Goeker M."/>
        </authorList>
    </citation>
    <scope>NUCLEOTIDE SEQUENCE [LARGE SCALE GENOMIC DNA]</scope>
    <source>
        <strain evidence="12 13">DSM 103725</strain>
    </source>
</reference>
<dbReference type="InterPro" id="IPR013750">
    <property type="entry name" value="GHMP_kinase_C_dom"/>
</dbReference>
<keyword evidence="5 9" id="KW-0547">Nucleotide-binding</keyword>
<comment type="similarity">
    <text evidence="1 9">Belongs to the GHMP kinase family. IspE subfamily.</text>
</comment>
<evidence type="ECO:0000259" key="11">
    <source>
        <dbReference type="Pfam" id="PF08544"/>
    </source>
</evidence>
<accession>A0A7X0H961</accession>
<evidence type="ECO:0000313" key="13">
    <source>
        <dbReference type="Proteomes" id="UP000541810"/>
    </source>
</evidence>
<evidence type="ECO:0000256" key="6">
    <source>
        <dbReference type="ARBA" id="ARBA00022777"/>
    </source>
</evidence>
<comment type="pathway">
    <text evidence="9">Isoprenoid biosynthesis; isopentenyl diphosphate biosynthesis via DXP pathway; isopentenyl diphosphate from 1-deoxy-D-xylulose 5-phosphate: step 3/6.</text>
</comment>
<evidence type="ECO:0000256" key="5">
    <source>
        <dbReference type="ARBA" id="ARBA00022741"/>
    </source>
</evidence>
<comment type="caution">
    <text evidence="12">The sequence shown here is derived from an EMBL/GenBank/DDBJ whole genome shotgun (WGS) entry which is preliminary data.</text>
</comment>
<dbReference type="InterPro" id="IPR020568">
    <property type="entry name" value="Ribosomal_Su5_D2-typ_SF"/>
</dbReference>
<evidence type="ECO:0000256" key="7">
    <source>
        <dbReference type="ARBA" id="ARBA00022840"/>
    </source>
</evidence>
<evidence type="ECO:0000256" key="2">
    <source>
        <dbReference type="ARBA" id="ARBA00012052"/>
    </source>
</evidence>
<evidence type="ECO:0000259" key="10">
    <source>
        <dbReference type="Pfam" id="PF00288"/>
    </source>
</evidence>
<dbReference type="InterPro" id="IPR036554">
    <property type="entry name" value="GHMP_kinase_C_sf"/>
</dbReference>
<evidence type="ECO:0000256" key="4">
    <source>
        <dbReference type="ARBA" id="ARBA00022679"/>
    </source>
</evidence>
<sequence length="307" mass="32072">MAGPVTLDCPAKVNLALAVDPPQPNDPRRLHPIASWMAALSFADTLTVERVVPDSESPGESSFELAYAPDAPVPGAIDWALEDDLMFRAHALVEQRMGRPLAVRVELQKRIPTGAGLGGGSSDAAGMIVALDRLFELGLNASDQSALAAELGSDVHFALGVLAGQTSSIVTGTGDQVEPAPCSATWPIHLVLILPPFGCPTGAVYAAFDRLNASKSPINADDIRELARGFTPGNRELFNDLTAAAADVQPRLKSLLEDLGRLSPRPVHVTGSGAACFAVTDSADDAEGLAQVIRDELNVAALSTQTI</sequence>
<protein>
    <recommendedName>
        <fullName evidence="3 9">4-diphosphocytidyl-2-C-methyl-D-erythritol kinase</fullName>
        <shortName evidence="9">CMK</shortName>
        <ecNumber evidence="2 9">2.7.1.148</ecNumber>
    </recommendedName>
    <alternativeName>
        <fullName evidence="8 9">4-(cytidine-5'-diphospho)-2-C-methyl-D-erythritol kinase</fullName>
    </alternativeName>
</protein>
<keyword evidence="9" id="KW-0414">Isoprene biosynthesis</keyword>
<dbReference type="AlphaFoldDB" id="A0A7X0H961"/>
<dbReference type="GO" id="GO:0005524">
    <property type="term" value="F:ATP binding"/>
    <property type="evidence" value="ECO:0007669"/>
    <property type="project" value="UniProtKB-UniRule"/>
</dbReference>
<organism evidence="12 13">
    <name type="scientific">Algisphaera agarilytica</name>
    <dbReference type="NCBI Taxonomy" id="1385975"/>
    <lineage>
        <taxon>Bacteria</taxon>
        <taxon>Pseudomonadati</taxon>
        <taxon>Planctomycetota</taxon>
        <taxon>Phycisphaerae</taxon>
        <taxon>Phycisphaerales</taxon>
        <taxon>Phycisphaeraceae</taxon>
        <taxon>Algisphaera</taxon>
    </lineage>
</organism>
<dbReference type="Gene3D" id="3.30.70.890">
    <property type="entry name" value="GHMP kinase, C-terminal domain"/>
    <property type="match status" value="1"/>
</dbReference>
<feature type="active site" evidence="9">
    <location>
        <position position="154"/>
    </location>
</feature>
<dbReference type="UniPathway" id="UPA00056">
    <property type="reaction ID" value="UER00094"/>
</dbReference>
<dbReference type="RefSeq" id="WP_184678992.1">
    <property type="nucleotide sequence ID" value="NZ_JACHGY010000001.1"/>
</dbReference>
<dbReference type="Pfam" id="PF00288">
    <property type="entry name" value="GHMP_kinases_N"/>
    <property type="match status" value="1"/>
</dbReference>
<evidence type="ECO:0000256" key="3">
    <source>
        <dbReference type="ARBA" id="ARBA00017473"/>
    </source>
</evidence>
<dbReference type="Pfam" id="PF08544">
    <property type="entry name" value="GHMP_kinases_C"/>
    <property type="match status" value="1"/>
</dbReference>
<dbReference type="Proteomes" id="UP000541810">
    <property type="component" value="Unassembled WGS sequence"/>
</dbReference>